<proteinExistence type="predicted"/>
<dbReference type="InterPro" id="IPR050833">
    <property type="entry name" value="Poly_Biosynth_Transport"/>
</dbReference>
<feature type="transmembrane region" description="Helical" evidence="6">
    <location>
        <begin position="355"/>
        <end position="374"/>
    </location>
</feature>
<dbReference type="EMBL" id="JADPRT010000001">
    <property type="protein sequence ID" value="MBF9066533.1"/>
    <property type="molecule type" value="Genomic_DNA"/>
</dbReference>
<organism evidence="7 8">
    <name type="scientific">Streptacidiphilus fuscans</name>
    <dbReference type="NCBI Taxonomy" id="2789292"/>
    <lineage>
        <taxon>Bacteria</taxon>
        <taxon>Bacillati</taxon>
        <taxon>Actinomycetota</taxon>
        <taxon>Actinomycetes</taxon>
        <taxon>Kitasatosporales</taxon>
        <taxon>Streptomycetaceae</taxon>
        <taxon>Streptacidiphilus</taxon>
    </lineage>
</organism>
<evidence type="ECO:0000256" key="4">
    <source>
        <dbReference type="ARBA" id="ARBA00022989"/>
    </source>
</evidence>
<protein>
    <recommendedName>
        <fullName evidence="9">O-antigen/teichoic acid export membrane protein</fullName>
    </recommendedName>
</protein>
<dbReference type="Proteomes" id="UP000657385">
    <property type="component" value="Unassembled WGS sequence"/>
</dbReference>
<dbReference type="PANTHER" id="PTHR30250:SF11">
    <property type="entry name" value="O-ANTIGEN TRANSPORTER-RELATED"/>
    <property type="match status" value="1"/>
</dbReference>
<accession>A0A931B1Y5</accession>
<feature type="transmembrane region" description="Helical" evidence="6">
    <location>
        <begin position="137"/>
        <end position="157"/>
    </location>
</feature>
<feature type="transmembrane region" description="Helical" evidence="6">
    <location>
        <begin position="405"/>
        <end position="428"/>
    </location>
</feature>
<feature type="transmembrane region" description="Helical" evidence="6">
    <location>
        <begin position="109"/>
        <end position="131"/>
    </location>
</feature>
<feature type="transmembrane region" description="Helical" evidence="6">
    <location>
        <begin position="201"/>
        <end position="221"/>
    </location>
</feature>
<dbReference type="AlphaFoldDB" id="A0A931B1Y5"/>
<dbReference type="GO" id="GO:0005886">
    <property type="term" value="C:plasma membrane"/>
    <property type="evidence" value="ECO:0007669"/>
    <property type="project" value="UniProtKB-SubCell"/>
</dbReference>
<feature type="transmembrane region" description="Helical" evidence="6">
    <location>
        <begin position="322"/>
        <end position="343"/>
    </location>
</feature>
<comment type="subcellular location">
    <subcellularLocation>
        <location evidence="1">Cell membrane</location>
        <topology evidence="1">Multi-pass membrane protein</topology>
    </subcellularLocation>
</comment>
<comment type="caution">
    <text evidence="7">The sequence shown here is derived from an EMBL/GenBank/DDBJ whole genome shotgun (WGS) entry which is preliminary data.</text>
</comment>
<dbReference type="RefSeq" id="WP_196191734.1">
    <property type="nucleotide sequence ID" value="NZ_JADPRT010000001.1"/>
</dbReference>
<evidence type="ECO:0000256" key="5">
    <source>
        <dbReference type="ARBA" id="ARBA00023136"/>
    </source>
</evidence>
<gene>
    <name evidence="7" type="ORF">I2501_00600</name>
</gene>
<reference evidence="7" key="1">
    <citation type="submission" date="2020-11" db="EMBL/GenBank/DDBJ databases">
        <title>Isolation and identification of active actinomycetes.</title>
        <authorList>
            <person name="Yu B."/>
        </authorList>
    </citation>
    <scope>NUCLEOTIDE SEQUENCE</scope>
    <source>
        <strain evidence="7">NEAU-YB345</strain>
    </source>
</reference>
<feature type="transmembrane region" description="Helical" evidence="6">
    <location>
        <begin position="381"/>
        <end position="399"/>
    </location>
</feature>
<feature type="transmembrane region" description="Helical" evidence="6">
    <location>
        <begin position="178"/>
        <end position="195"/>
    </location>
</feature>
<sequence>MSTGASSSGAATRSLRSRGRALLVAAARYDPLLRNAHLLTLSSVLTSLFGALYWALGAHWYSPDEVGRNTAAVSAMMFLGGVGQLNLANAMVRFVPSAGARTGRLVGRAYVVAALVTLLFAAGFVLLIPQLSPGLDFLHTWGLGAAFVLATSGYAIFNLQDGVLTGLRRADWVALENGLFAAEKIGLLALFAAVGTASGILASWMVGLVLSLALTNTFLFAHALPRHQRAAPEPAADTSRLTLGYVSADYVGAMCWLAAVNLPPVIVLNRLGAADAAYFSLAWLVPLALYAFSANMGYSLVVESARDITRLDAYRRVLRHAGRVLVLAVAAVLAVSPWALRLFGEAYARHGTVTLWLLTLSALPNLLNTTVVALSRARRRMRVVVGVLGSLAFLVLGLTEALLPVMGITGAGAAWLIGQSVVAAVLLWRRDWWLPNARRD</sequence>
<evidence type="ECO:0000256" key="1">
    <source>
        <dbReference type="ARBA" id="ARBA00004651"/>
    </source>
</evidence>
<evidence type="ECO:0000256" key="6">
    <source>
        <dbReference type="SAM" id="Phobius"/>
    </source>
</evidence>
<feature type="transmembrane region" description="Helical" evidence="6">
    <location>
        <begin position="242"/>
        <end position="260"/>
    </location>
</feature>
<feature type="transmembrane region" description="Helical" evidence="6">
    <location>
        <begin position="38"/>
        <end position="56"/>
    </location>
</feature>
<evidence type="ECO:0000256" key="2">
    <source>
        <dbReference type="ARBA" id="ARBA00022475"/>
    </source>
</evidence>
<keyword evidence="3 6" id="KW-0812">Transmembrane</keyword>
<evidence type="ECO:0008006" key="9">
    <source>
        <dbReference type="Google" id="ProtNLM"/>
    </source>
</evidence>
<evidence type="ECO:0000313" key="8">
    <source>
        <dbReference type="Proteomes" id="UP000657385"/>
    </source>
</evidence>
<keyword evidence="5 6" id="KW-0472">Membrane</keyword>
<keyword evidence="2" id="KW-1003">Cell membrane</keyword>
<feature type="transmembrane region" description="Helical" evidence="6">
    <location>
        <begin position="280"/>
        <end position="301"/>
    </location>
</feature>
<keyword evidence="4 6" id="KW-1133">Transmembrane helix</keyword>
<feature type="transmembrane region" description="Helical" evidence="6">
    <location>
        <begin position="68"/>
        <end position="88"/>
    </location>
</feature>
<name>A0A931B1Y5_9ACTN</name>
<dbReference type="PANTHER" id="PTHR30250">
    <property type="entry name" value="PST FAMILY PREDICTED COLANIC ACID TRANSPORTER"/>
    <property type="match status" value="1"/>
</dbReference>
<evidence type="ECO:0000313" key="7">
    <source>
        <dbReference type="EMBL" id="MBF9066533.1"/>
    </source>
</evidence>
<evidence type="ECO:0000256" key="3">
    <source>
        <dbReference type="ARBA" id="ARBA00022692"/>
    </source>
</evidence>
<keyword evidence="8" id="KW-1185">Reference proteome</keyword>